<evidence type="ECO:0000259" key="3">
    <source>
        <dbReference type="Pfam" id="PF05193"/>
    </source>
</evidence>
<evidence type="ECO:0000259" key="2">
    <source>
        <dbReference type="Pfam" id="PF00675"/>
    </source>
</evidence>
<protein>
    <submittedName>
        <fullName evidence="4">Insulinase family protein</fullName>
    </submittedName>
</protein>
<dbReference type="InterPro" id="IPR011249">
    <property type="entry name" value="Metalloenz_LuxS/M16"/>
</dbReference>
<evidence type="ECO:0000313" key="4">
    <source>
        <dbReference type="EMBL" id="MBC2604883.1"/>
    </source>
</evidence>
<accession>A0A7X1B3C0</accession>
<dbReference type="Proteomes" id="UP000526501">
    <property type="component" value="Unassembled WGS sequence"/>
</dbReference>
<evidence type="ECO:0000313" key="5">
    <source>
        <dbReference type="Proteomes" id="UP000526501"/>
    </source>
</evidence>
<feature type="domain" description="Peptidase M16 C-terminal" evidence="3">
    <location>
        <begin position="190"/>
        <end position="366"/>
    </location>
</feature>
<organism evidence="4 5">
    <name type="scientific">Pelagicoccus albus</name>
    <dbReference type="NCBI Taxonomy" id="415222"/>
    <lineage>
        <taxon>Bacteria</taxon>
        <taxon>Pseudomonadati</taxon>
        <taxon>Verrucomicrobiota</taxon>
        <taxon>Opitutia</taxon>
        <taxon>Puniceicoccales</taxon>
        <taxon>Pelagicoccaceae</taxon>
        <taxon>Pelagicoccus</taxon>
    </lineage>
</organism>
<reference evidence="4 5" key="1">
    <citation type="submission" date="2020-07" db="EMBL/GenBank/DDBJ databases">
        <authorList>
            <person name="Feng X."/>
        </authorList>
    </citation>
    <scope>NUCLEOTIDE SEQUENCE [LARGE SCALE GENOMIC DNA]</scope>
    <source>
        <strain evidence="4 5">JCM23202</strain>
    </source>
</reference>
<dbReference type="Pfam" id="PF00675">
    <property type="entry name" value="Peptidase_M16"/>
    <property type="match status" value="2"/>
</dbReference>
<dbReference type="EMBL" id="JACHVC010000005">
    <property type="protein sequence ID" value="MBC2604883.1"/>
    <property type="molecule type" value="Genomic_DNA"/>
</dbReference>
<dbReference type="PANTHER" id="PTHR11851:SF49">
    <property type="entry name" value="MITOCHONDRIAL-PROCESSING PEPTIDASE SUBUNIT ALPHA"/>
    <property type="match status" value="1"/>
</dbReference>
<feature type="domain" description="Peptidase M16 N-terminal" evidence="2">
    <location>
        <begin position="36"/>
        <end position="182"/>
    </location>
</feature>
<dbReference type="SUPFAM" id="SSF63411">
    <property type="entry name" value="LuxS/MPP-like metallohydrolase"/>
    <property type="match status" value="4"/>
</dbReference>
<proteinExistence type="inferred from homology"/>
<dbReference type="PANTHER" id="PTHR11851">
    <property type="entry name" value="METALLOPROTEASE"/>
    <property type="match status" value="1"/>
</dbReference>
<gene>
    <name evidence="4" type="ORF">H5P27_02395</name>
</gene>
<feature type="domain" description="Peptidase M16 N-terminal" evidence="2">
    <location>
        <begin position="464"/>
        <end position="587"/>
    </location>
</feature>
<dbReference type="InterPro" id="IPR011765">
    <property type="entry name" value="Pept_M16_N"/>
</dbReference>
<dbReference type="AlphaFoldDB" id="A0A7X1B3C0"/>
<dbReference type="RefSeq" id="WP_185658776.1">
    <property type="nucleotide sequence ID" value="NZ_CAWPOO010000005.1"/>
</dbReference>
<dbReference type="Gene3D" id="3.30.830.10">
    <property type="entry name" value="Metalloenzyme, LuxS/M16 peptidase-like"/>
    <property type="match status" value="4"/>
</dbReference>
<comment type="similarity">
    <text evidence="1">Belongs to the peptidase M16 family.</text>
</comment>
<dbReference type="Pfam" id="PF05193">
    <property type="entry name" value="Peptidase_M16_C"/>
    <property type="match status" value="2"/>
</dbReference>
<feature type="domain" description="Peptidase M16 C-terminal" evidence="3">
    <location>
        <begin position="615"/>
        <end position="789"/>
    </location>
</feature>
<dbReference type="InterPro" id="IPR050361">
    <property type="entry name" value="MPP/UQCRC_Complex"/>
</dbReference>
<keyword evidence="5" id="KW-1185">Reference proteome</keyword>
<dbReference type="InterPro" id="IPR007863">
    <property type="entry name" value="Peptidase_M16_C"/>
</dbReference>
<dbReference type="GO" id="GO:0046872">
    <property type="term" value="F:metal ion binding"/>
    <property type="evidence" value="ECO:0007669"/>
    <property type="project" value="InterPro"/>
</dbReference>
<comment type="caution">
    <text evidence="4">The sequence shown here is derived from an EMBL/GenBank/DDBJ whole genome shotgun (WGS) entry which is preliminary data.</text>
</comment>
<evidence type="ECO:0000256" key="1">
    <source>
        <dbReference type="ARBA" id="ARBA00007261"/>
    </source>
</evidence>
<sequence>MIEIPQSRSIDASQSMIAPLLKEPVERYVLPNGLTVLLKQDRSSPVCSVQVWVKTGSIHEAEHLGSGISHFVEHMLFKGTEKRPGKEISRVVHESGGYINAYTTFDRTVYYIDMPAENATVAVDVLADSVFASVFPAEEVDKEREVINREIAMGEDDPDNRVMHALFETAFNKHPYRYPIIGYKDVFNRISRDDLVGYYKNRYVPNNSVLVIAGDFENATIRASVEEHFGKFQRSSLAPVYLPEEPLQLSDRRQDLYEDVQISRVAMGFQVPGLTHADTPALDALALALGHGDSALLYQHLREDKQLVHHVDVSNWTPGNVGVFYVSMLCDPDKQQEALAEMKSYLRSLEESDFTQQIVDKVCRQLLVNEVNSRKTASGQASRLGTAEVVVGDIGYARNYLKRISQVTASDLKRVLDAWIRWDRLTIVTMNPKSDLDKESQDTADEKATLDFEEIVLSNGCKVLLRENKRLPNLHFRIALEAGALFEPEGKQGLTALLSTMMTKDTAKRSALEVAEAIEGAGGSFYEFSGNNSLGFSVEVLPSDTELALDLIEEALLRPAFKEDVFDLEKESHIAGIKENLDDIVTAGRHELRKRFFGEHPFSIAGSGSLDTVESITLDEVKKFWKAIVVGGNITIGVSGQFDRSLLKDRLESLLGKVEETNLPRREVAFLKPSDPGVHRLKMDRQQAIVFHAYPGPGLKAEDYYVSEVADELFSGMSSELFDRVREKLSLAYFVRSSRLVGLDTSMFYFYAGTSPERFEEVIVELDRETKRVMSGVAEEELLRCKKRLKAAKRMSMQTNSSCASQAVLNGVYGLDVNEWRTYDQKIDAVTVQSLRDFAEKYFRLENRVELVVGPGF</sequence>
<name>A0A7X1B3C0_9BACT</name>